<feature type="domain" description="ABC-2 type transporter transmembrane" evidence="8">
    <location>
        <begin position="2"/>
        <end position="133"/>
    </location>
</feature>
<reference evidence="9 10" key="1">
    <citation type="journal article" date="2013" name="Curr. Biol.">
        <title>The Genome of the Foraminiferan Reticulomyxa filosa.</title>
        <authorList>
            <person name="Glockner G."/>
            <person name="Hulsmann N."/>
            <person name="Schleicher M."/>
            <person name="Noegel A.A."/>
            <person name="Eichinger L."/>
            <person name="Gallinger C."/>
            <person name="Pawlowski J."/>
            <person name="Sierra R."/>
            <person name="Euteneuer U."/>
            <person name="Pillet L."/>
            <person name="Moustafa A."/>
            <person name="Platzer M."/>
            <person name="Groth M."/>
            <person name="Szafranski K."/>
            <person name="Schliwa M."/>
        </authorList>
    </citation>
    <scope>NUCLEOTIDE SEQUENCE [LARGE SCALE GENOMIC DNA]</scope>
</reference>
<feature type="transmembrane region" description="Helical" evidence="7">
    <location>
        <begin position="178"/>
        <end position="197"/>
    </location>
</feature>
<dbReference type="PANTHER" id="PTHR48042:SF11">
    <property type="entry name" value="ABC TRANSPORTER G FAMILY MEMBER 11"/>
    <property type="match status" value="1"/>
</dbReference>
<comment type="caution">
    <text evidence="9">The sequence shown here is derived from an EMBL/GenBank/DDBJ whole genome shotgun (WGS) entry which is preliminary data.</text>
</comment>
<dbReference type="OrthoDB" id="66620at2759"/>
<feature type="transmembrane region" description="Helical" evidence="7">
    <location>
        <begin position="12"/>
        <end position="32"/>
    </location>
</feature>
<keyword evidence="4 7" id="KW-0812">Transmembrane</keyword>
<evidence type="ECO:0000259" key="8">
    <source>
        <dbReference type="Pfam" id="PF01061"/>
    </source>
</evidence>
<dbReference type="PANTHER" id="PTHR48042">
    <property type="entry name" value="ABC TRANSPORTER G FAMILY MEMBER 11"/>
    <property type="match status" value="1"/>
</dbReference>
<keyword evidence="3" id="KW-0813">Transport</keyword>
<evidence type="ECO:0000256" key="1">
    <source>
        <dbReference type="ARBA" id="ARBA00004141"/>
    </source>
</evidence>
<evidence type="ECO:0000256" key="2">
    <source>
        <dbReference type="ARBA" id="ARBA00005814"/>
    </source>
</evidence>
<sequence length="269" mass="30909">MINYKREPLGYLMRLAAFTLLSIVVGFFYFQIGNSKSYIRDRISQASFIVGFYSFMMVAAIPGALQDRAVFIRERMNRHYSTFPYALASFLTALPWIFAMAFSSLFFFYYYYFVNSFAMCLVLYNTISQCLSMFLNYLPSPAHITSLFIWLWCSFGLLLGDSVVVAIAAFYNNFIVDLALGTGIQALMLILCGFFLLKSNISIYWMWGHYGLSYFSYTFPVLMKLEFDGYNTTHQHGANGIVGSEVLKTYGFQHVNIGHNFGILFVFLF</sequence>
<comment type="similarity">
    <text evidence="2">Belongs to the ABC transporter superfamily. ABCG family. Eye pigment precursor importer (TC 3.A.1.204) subfamily.</text>
</comment>
<evidence type="ECO:0000256" key="3">
    <source>
        <dbReference type="ARBA" id="ARBA00022448"/>
    </source>
</evidence>
<evidence type="ECO:0000256" key="5">
    <source>
        <dbReference type="ARBA" id="ARBA00022989"/>
    </source>
</evidence>
<keyword evidence="6 7" id="KW-0472">Membrane</keyword>
<dbReference type="InterPro" id="IPR013525">
    <property type="entry name" value="ABC2_TM"/>
</dbReference>
<organism evidence="9 10">
    <name type="scientific">Reticulomyxa filosa</name>
    <dbReference type="NCBI Taxonomy" id="46433"/>
    <lineage>
        <taxon>Eukaryota</taxon>
        <taxon>Sar</taxon>
        <taxon>Rhizaria</taxon>
        <taxon>Retaria</taxon>
        <taxon>Foraminifera</taxon>
        <taxon>Monothalamids</taxon>
        <taxon>Reticulomyxidae</taxon>
        <taxon>Reticulomyxa</taxon>
    </lineage>
</organism>
<feature type="transmembrane region" description="Helical" evidence="7">
    <location>
        <begin position="85"/>
        <end position="110"/>
    </location>
</feature>
<protein>
    <recommendedName>
        <fullName evidence="8">ABC-2 type transporter transmembrane domain-containing protein</fullName>
    </recommendedName>
</protein>
<evidence type="ECO:0000313" key="10">
    <source>
        <dbReference type="Proteomes" id="UP000023152"/>
    </source>
</evidence>
<dbReference type="GO" id="GO:0016020">
    <property type="term" value="C:membrane"/>
    <property type="evidence" value="ECO:0007669"/>
    <property type="project" value="UniProtKB-SubCell"/>
</dbReference>
<dbReference type="OMA" id="SNISIYW"/>
<dbReference type="Pfam" id="PF01061">
    <property type="entry name" value="ABC2_membrane"/>
    <property type="match status" value="1"/>
</dbReference>
<dbReference type="InterPro" id="IPR052215">
    <property type="entry name" value="Plant_ABCG"/>
</dbReference>
<keyword evidence="5 7" id="KW-1133">Transmembrane helix</keyword>
<feature type="transmembrane region" description="Helical" evidence="7">
    <location>
        <begin position="147"/>
        <end position="172"/>
    </location>
</feature>
<keyword evidence="10" id="KW-1185">Reference proteome</keyword>
<evidence type="ECO:0000256" key="4">
    <source>
        <dbReference type="ARBA" id="ARBA00022692"/>
    </source>
</evidence>
<dbReference type="Proteomes" id="UP000023152">
    <property type="component" value="Unassembled WGS sequence"/>
</dbReference>
<evidence type="ECO:0000313" key="9">
    <source>
        <dbReference type="EMBL" id="ETO01778.1"/>
    </source>
</evidence>
<evidence type="ECO:0000256" key="6">
    <source>
        <dbReference type="ARBA" id="ARBA00023136"/>
    </source>
</evidence>
<accession>X6LIJ5</accession>
<proteinExistence type="inferred from homology"/>
<evidence type="ECO:0000256" key="7">
    <source>
        <dbReference type="SAM" id="Phobius"/>
    </source>
</evidence>
<gene>
    <name evidence="9" type="ORF">RFI_35661</name>
</gene>
<name>X6LIJ5_RETFI</name>
<dbReference type="EMBL" id="ASPP01037440">
    <property type="protein sequence ID" value="ETO01778.1"/>
    <property type="molecule type" value="Genomic_DNA"/>
</dbReference>
<feature type="transmembrane region" description="Helical" evidence="7">
    <location>
        <begin position="116"/>
        <end position="135"/>
    </location>
</feature>
<feature type="transmembrane region" description="Helical" evidence="7">
    <location>
        <begin position="44"/>
        <end position="65"/>
    </location>
</feature>
<feature type="non-terminal residue" evidence="9">
    <location>
        <position position="269"/>
    </location>
</feature>
<dbReference type="GO" id="GO:0140359">
    <property type="term" value="F:ABC-type transporter activity"/>
    <property type="evidence" value="ECO:0007669"/>
    <property type="project" value="InterPro"/>
</dbReference>
<comment type="subcellular location">
    <subcellularLocation>
        <location evidence="1">Membrane</location>
        <topology evidence="1">Multi-pass membrane protein</topology>
    </subcellularLocation>
</comment>
<dbReference type="AlphaFoldDB" id="X6LIJ5"/>